<sequence>MGEGYGISVVMMEKTAIQDWIETFELGKEHGRKLEKTCC</sequence>
<reference evidence="1 2" key="1">
    <citation type="journal article" date="2013" name="Genome Announc.">
        <title>Complete Genome Sequence of a Chinese Strain of 'Candidatus Liberibacter asiaticus'.</title>
        <authorList>
            <person name="Lin H."/>
            <person name="Han C.S."/>
            <person name="Liu B."/>
            <person name="Lou B."/>
            <person name="Bai X."/>
            <person name="Deng C."/>
            <person name="Civerolo E.L."/>
            <person name="Gupta G."/>
        </authorList>
    </citation>
    <scope>NUCLEOTIDE SEQUENCE [LARGE SCALE GENOMIC DNA]</scope>
    <source>
        <strain evidence="2">gxpsy</strain>
    </source>
</reference>
<evidence type="ECO:0000313" key="1">
    <source>
        <dbReference type="EMBL" id="AGH16923.1"/>
    </source>
</evidence>
<gene>
    <name evidence="1" type="ORF">WSI_02765</name>
</gene>
<proteinExistence type="predicted"/>
<evidence type="ECO:0000313" key="2">
    <source>
        <dbReference type="Proteomes" id="UP000011820"/>
    </source>
</evidence>
<accession>A0ABM5NF74</accession>
<keyword evidence="2" id="KW-1185">Reference proteome</keyword>
<organism evidence="1 2">
    <name type="scientific">Candidatus Liberibacter asiaticus str. gxpsy</name>
    <dbReference type="NCBI Taxonomy" id="1174529"/>
    <lineage>
        <taxon>Bacteria</taxon>
        <taxon>Pseudomonadati</taxon>
        <taxon>Pseudomonadota</taxon>
        <taxon>Alphaproteobacteria</taxon>
        <taxon>Hyphomicrobiales</taxon>
        <taxon>Rhizobiaceae</taxon>
        <taxon>Liberibacter</taxon>
    </lineage>
</organism>
<dbReference type="EMBL" id="CP004005">
    <property type="protein sequence ID" value="AGH16923.1"/>
    <property type="molecule type" value="Genomic_DNA"/>
</dbReference>
<protein>
    <submittedName>
        <fullName evidence="1">Uncharacterized protein</fullName>
    </submittedName>
</protein>
<name>A0ABM5NF74_LIBAS</name>
<dbReference type="Proteomes" id="UP000011820">
    <property type="component" value="Chromosome"/>
</dbReference>